<dbReference type="CDD" id="cd00077">
    <property type="entry name" value="HDc"/>
    <property type="match status" value="1"/>
</dbReference>
<geneLocation type="plasmid" evidence="6">
    <name>pDeide3</name>
</geneLocation>
<dbReference type="RefSeq" id="WP_083764322.1">
    <property type="nucleotide sequence ID" value="NC_012528.1"/>
</dbReference>
<dbReference type="GO" id="GO:0016787">
    <property type="term" value="F:hydrolase activity"/>
    <property type="evidence" value="ECO:0007669"/>
    <property type="project" value="UniProtKB-KW"/>
</dbReference>
<dbReference type="SUPFAM" id="SSF109604">
    <property type="entry name" value="HD-domain/PDEase-like"/>
    <property type="match status" value="1"/>
</dbReference>
<keyword evidence="5" id="KW-0614">Plasmid</keyword>
<dbReference type="InterPro" id="IPR029016">
    <property type="entry name" value="GAF-like_dom_sf"/>
</dbReference>
<dbReference type="InterPro" id="IPR013767">
    <property type="entry name" value="PAS_fold"/>
</dbReference>
<evidence type="ECO:0000313" key="5">
    <source>
        <dbReference type="EMBL" id="ACO48231.2"/>
    </source>
</evidence>
<evidence type="ECO:0000259" key="3">
    <source>
        <dbReference type="PROSITE" id="PS51831"/>
    </source>
</evidence>
<dbReference type="Pfam" id="PF13487">
    <property type="entry name" value="HD_5"/>
    <property type="match status" value="1"/>
</dbReference>
<accession>C1D402</accession>
<dbReference type="PROSITE" id="PS50113">
    <property type="entry name" value="PAC"/>
    <property type="match status" value="2"/>
</dbReference>
<dbReference type="SUPFAM" id="SSF55781">
    <property type="entry name" value="GAF domain-like"/>
    <property type="match status" value="1"/>
</dbReference>
<keyword evidence="6" id="KW-1185">Reference proteome</keyword>
<feature type="domain" description="HD" evidence="3">
    <location>
        <begin position="458"/>
        <end position="582"/>
    </location>
</feature>
<dbReference type="KEGG" id="ddr:Deide_3p02660"/>
<dbReference type="InterPro" id="IPR003018">
    <property type="entry name" value="GAF"/>
</dbReference>
<dbReference type="PROSITE" id="PS50112">
    <property type="entry name" value="PAS"/>
    <property type="match status" value="2"/>
</dbReference>
<dbReference type="InterPro" id="IPR006674">
    <property type="entry name" value="HD_domain"/>
</dbReference>
<dbReference type="InterPro" id="IPR000014">
    <property type="entry name" value="PAS"/>
</dbReference>
<dbReference type="PROSITE" id="PS51832">
    <property type="entry name" value="HD_GYP"/>
    <property type="match status" value="1"/>
</dbReference>
<dbReference type="Proteomes" id="UP000002208">
    <property type="component" value="Plasmid 3"/>
</dbReference>
<evidence type="ECO:0000259" key="2">
    <source>
        <dbReference type="PROSITE" id="PS50113"/>
    </source>
</evidence>
<reference evidence="5 6" key="1">
    <citation type="journal article" date="2009" name="PLoS Genet.">
        <title>Alliance of proteomics and genomics to unravel the specificities of Sahara bacterium Deinococcus deserti.</title>
        <authorList>
            <person name="de Groot A."/>
            <person name="Dulermo R."/>
            <person name="Ortet P."/>
            <person name="Blanchard L."/>
            <person name="Guerin P."/>
            <person name="Fernandez B."/>
            <person name="Vacherie B."/>
            <person name="Dossat C."/>
            <person name="Jolivet E."/>
            <person name="Siguier P."/>
            <person name="Chandler M."/>
            <person name="Barakat M."/>
            <person name="Dedieu A."/>
            <person name="Barbe V."/>
            <person name="Heulin T."/>
            <person name="Sommer S."/>
            <person name="Achouak W."/>
            <person name="Armengaud J."/>
        </authorList>
    </citation>
    <scope>NUCLEOTIDE SEQUENCE [LARGE SCALE GENOMIC DNA]</scope>
    <source>
        <strain evidence="6">DSM 17065 / CIP 109153 / LMG 22923 / VCD115</strain>
        <plasmid evidence="6">pDeide3</plasmid>
    </source>
</reference>
<sequence>MIRGSGDSSDQQPLEEDLQLTAVWRYHLLAAPLEAAFRRTVNLAARLLNAPIALINLLDDRTQWTKGCYGMDLREMDRSLSFCQHTLGMNGVLVVPDTTQDPRFSSLPLVTGDSAIRFYAGAPLITPDGHRVGSLCVLDTAPRIGLTEDECAFLQDLADSVVSELELRRGVAQREQQDARHAAVLTSSLDAVVIVDAHARVTDWNPEAERLFGYRRDEALAQDVRKLILTDETLKLLHRYRREGTEAVPRQRTLVTMRRRDGTVIPTEISVTPFQGDGTVYFAAFFRDLTELQVTREALDTSHALLRKVIDNVPDVIYVKNTAREYLMVNASGAELVGRPFSSILGQTDEVLLPPDTAAGMRERDETVLSSGQRGQYEVTATLPGQPTRSFRSTRTPFYDVHGNPKGLVGTITDVTEQKAAQDAIRDHNERLASEVQAAQLEILERLAHAAEYRDDDTGEHMRRVGRIAAGVARELGLPDDTVQLLERAAPMHDVGKIGISDSILLKPGRLTPEEFDIIKTHPMIGSGILSGGTSPLIKMAEEIARTHHERWYGAGYPAGLAGEAIPVSGRIVAVVDVLDALTSERPYKAAWTLDEAMEEIRRQTGRQFDREVVAALERLLSKQGQG</sequence>
<name>C1D402_DEIDV</name>
<protein>
    <submittedName>
        <fullName evidence="5">Putative GAF/PAS/PAC domains-containing metal dependent phosphohydrolase</fullName>
    </submittedName>
</protein>
<keyword evidence="5" id="KW-0378">Hydrolase</keyword>
<gene>
    <name evidence="5" type="ordered locus">Deide_3p02660</name>
</gene>
<dbReference type="InterPro" id="IPR037522">
    <property type="entry name" value="HD_GYP_dom"/>
</dbReference>
<proteinExistence type="predicted"/>
<feature type="domain" description="PAC" evidence="2">
    <location>
        <begin position="373"/>
        <end position="427"/>
    </location>
</feature>
<evidence type="ECO:0000259" key="4">
    <source>
        <dbReference type="PROSITE" id="PS51832"/>
    </source>
</evidence>
<dbReference type="SMART" id="SM00086">
    <property type="entry name" value="PAC"/>
    <property type="match status" value="2"/>
</dbReference>
<dbReference type="InterPro" id="IPR001610">
    <property type="entry name" value="PAC"/>
</dbReference>
<feature type="domain" description="PAS" evidence="1">
    <location>
        <begin position="302"/>
        <end position="372"/>
    </location>
</feature>
<dbReference type="SUPFAM" id="SSF55785">
    <property type="entry name" value="PYP-like sensor domain (PAS domain)"/>
    <property type="match status" value="2"/>
</dbReference>
<dbReference type="CDD" id="cd00130">
    <property type="entry name" value="PAS"/>
    <property type="match status" value="2"/>
</dbReference>
<organism evidence="5 6">
    <name type="scientific">Deinococcus deserti (strain DSM 17065 / CIP 109153 / LMG 22923 / VCD115)</name>
    <dbReference type="NCBI Taxonomy" id="546414"/>
    <lineage>
        <taxon>Bacteria</taxon>
        <taxon>Thermotogati</taxon>
        <taxon>Deinococcota</taxon>
        <taxon>Deinococci</taxon>
        <taxon>Deinococcales</taxon>
        <taxon>Deinococcaceae</taxon>
        <taxon>Deinococcus</taxon>
    </lineage>
</organism>
<dbReference type="SMART" id="SM00065">
    <property type="entry name" value="GAF"/>
    <property type="match status" value="1"/>
</dbReference>
<dbReference type="NCBIfam" id="TIGR00229">
    <property type="entry name" value="sensory_box"/>
    <property type="match status" value="2"/>
</dbReference>
<dbReference type="GO" id="GO:0006355">
    <property type="term" value="P:regulation of DNA-templated transcription"/>
    <property type="evidence" value="ECO:0007669"/>
    <property type="project" value="InterPro"/>
</dbReference>
<dbReference type="InterPro" id="IPR052020">
    <property type="entry name" value="Cyclic_di-GMP/3'3'-cGAMP_PDE"/>
</dbReference>
<dbReference type="InterPro" id="IPR013656">
    <property type="entry name" value="PAS_4"/>
</dbReference>
<dbReference type="Gene3D" id="3.30.450.20">
    <property type="entry name" value="PAS domain"/>
    <property type="match status" value="2"/>
</dbReference>
<dbReference type="PANTHER" id="PTHR45228">
    <property type="entry name" value="CYCLIC DI-GMP PHOSPHODIESTERASE TM_0186-RELATED"/>
    <property type="match status" value="1"/>
</dbReference>
<dbReference type="PROSITE" id="PS51831">
    <property type="entry name" value="HD"/>
    <property type="match status" value="1"/>
</dbReference>
<dbReference type="HOGENOM" id="CLU_029690_0_0_0"/>
<dbReference type="InterPro" id="IPR003607">
    <property type="entry name" value="HD/PDEase_dom"/>
</dbReference>
<dbReference type="OrthoDB" id="9798833at2"/>
<dbReference type="Pfam" id="PF01590">
    <property type="entry name" value="GAF"/>
    <property type="match status" value="1"/>
</dbReference>
<dbReference type="InterPro" id="IPR035965">
    <property type="entry name" value="PAS-like_dom_sf"/>
</dbReference>
<dbReference type="Pfam" id="PF08448">
    <property type="entry name" value="PAS_4"/>
    <property type="match status" value="1"/>
</dbReference>
<evidence type="ECO:0000313" key="6">
    <source>
        <dbReference type="Proteomes" id="UP000002208"/>
    </source>
</evidence>
<dbReference type="AlphaFoldDB" id="C1D402"/>
<dbReference type="SMART" id="SM00471">
    <property type="entry name" value="HDc"/>
    <property type="match status" value="1"/>
</dbReference>
<dbReference type="EMBL" id="CP001117">
    <property type="protein sequence ID" value="ACO48231.2"/>
    <property type="molecule type" value="Genomic_DNA"/>
</dbReference>
<dbReference type="Gene3D" id="1.10.3210.10">
    <property type="entry name" value="Hypothetical protein af1432"/>
    <property type="match status" value="1"/>
</dbReference>
<dbReference type="SMART" id="SM00091">
    <property type="entry name" value="PAS"/>
    <property type="match status" value="2"/>
</dbReference>
<dbReference type="Pfam" id="PF00989">
    <property type="entry name" value="PAS"/>
    <property type="match status" value="1"/>
</dbReference>
<feature type="domain" description="HD-GYP" evidence="4">
    <location>
        <begin position="436"/>
        <end position="627"/>
    </location>
</feature>
<feature type="domain" description="PAC" evidence="2">
    <location>
        <begin position="251"/>
        <end position="301"/>
    </location>
</feature>
<dbReference type="Gene3D" id="3.30.450.40">
    <property type="match status" value="1"/>
</dbReference>
<evidence type="ECO:0000259" key="1">
    <source>
        <dbReference type="PROSITE" id="PS50112"/>
    </source>
</evidence>
<feature type="domain" description="PAS" evidence="1">
    <location>
        <begin position="177"/>
        <end position="232"/>
    </location>
</feature>
<dbReference type="InterPro" id="IPR000700">
    <property type="entry name" value="PAS-assoc_C"/>
</dbReference>